<dbReference type="Proteomes" id="UP000886847">
    <property type="component" value="Unassembled WGS sequence"/>
</dbReference>
<gene>
    <name evidence="2" type="ORF">H9851_06850</name>
</gene>
<comment type="caution">
    <text evidence="2">The sequence shown here is derived from an EMBL/GenBank/DDBJ whole genome shotgun (WGS) entry which is preliminary data.</text>
</comment>
<evidence type="ECO:0000313" key="2">
    <source>
        <dbReference type="EMBL" id="HIX50976.1"/>
    </source>
</evidence>
<keyword evidence="1" id="KW-0812">Transmembrane</keyword>
<evidence type="ECO:0000313" key="3">
    <source>
        <dbReference type="Proteomes" id="UP000886847"/>
    </source>
</evidence>
<dbReference type="AlphaFoldDB" id="A0A9D1W1D5"/>
<reference evidence="2" key="1">
    <citation type="journal article" date="2021" name="PeerJ">
        <title>Extensive microbial diversity within the chicken gut microbiome revealed by metagenomics and culture.</title>
        <authorList>
            <person name="Gilroy R."/>
            <person name="Ravi A."/>
            <person name="Getino M."/>
            <person name="Pursley I."/>
            <person name="Horton D.L."/>
            <person name="Alikhan N.F."/>
            <person name="Baker D."/>
            <person name="Gharbi K."/>
            <person name="Hall N."/>
            <person name="Watson M."/>
            <person name="Adriaenssens E.M."/>
            <person name="Foster-Nyarko E."/>
            <person name="Jarju S."/>
            <person name="Secka A."/>
            <person name="Antonio M."/>
            <person name="Oren A."/>
            <person name="Chaudhuri R.R."/>
            <person name="La Ragione R."/>
            <person name="Hildebrand F."/>
            <person name="Pallen M.J."/>
        </authorList>
    </citation>
    <scope>NUCLEOTIDE SEQUENCE</scope>
    <source>
        <strain evidence="2">2189</strain>
    </source>
</reference>
<sequence>MSDEWISPAAPSVLRAAFPALRAYVLRGGGAHMFLAAAFERRRRVFPQGRAHGAACLPPGGKAQGRGAFPRRFWQRPLQCRSIARGAGLGGLHPIILFVFVHFSPFFSFCRTGGALYDRRRPCFAIHKFCFKLMKQNFVI</sequence>
<evidence type="ECO:0000256" key="1">
    <source>
        <dbReference type="SAM" id="Phobius"/>
    </source>
</evidence>
<organism evidence="2 3">
    <name type="scientific">Candidatus Borkfalkia faecavium</name>
    <dbReference type="NCBI Taxonomy" id="2838508"/>
    <lineage>
        <taxon>Bacteria</taxon>
        <taxon>Bacillati</taxon>
        <taxon>Bacillota</taxon>
        <taxon>Clostridia</taxon>
        <taxon>Christensenellales</taxon>
        <taxon>Christensenellaceae</taxon>
        <taxon>Candidatus Borkfalkia</taxon>
    </lineage>
</organism>
<protein>
    <submittedName>
        <fullName evidence="2">Uncharacterized protein</fullName>
    </submittedName>
</protein>
<accession>A0A9D1W1D5</accession>
<feature type="transmembrane region" description="Helical" evidence="1">
    <location>
        <begin position="82"/>
        <end position="103"/>
    </location>
</feature>
<name>A0A9D1W1D5_9FIRM</name>
<keyword evidence="1" id="KW-1133">Transmembrane helix</keyword>
<reference evidence="2" key="2">
    <citation type="submission" date="2021-04" db="EMBL/GenBank/DDBJ databases">
        <authorList>
            <person name="Gilroy R."/>
        </authorList>
    </citation>
    <scope>NUCLEOTIDE SEQUENCE</scope>
    <source>
        <strain evidence="2">2189</strain>
    </source>
</reference>
<proteinExistence type="predicted"/>
<dbReference type="EMBL" id="DXEW01000033">
    <property type="protein sequence ID" value="HIX50976.1"/>
    <property type="molecule type" value="Genomic_DNA"/>
</dbReference>
<feature type="transmembrane region" description="Helical" evidence="1">
    <location>
        <begin position="20"/>
        <end position="39"/>
    </location>
</feature>
<keyword evidence="1" id="KW-0472">Membrane</keyword>